<dbReference type="AlphaFoldDB" id="A0AAE2BK54"/>
<dbReference type="EMBL" id="JACGWL010000014">
    <property type="protein sequence ID" value="KAK4388326.1"/>
    <property type="molecule type" value="Genomic_DNA"/>
</dbReference>
<dbReference type="Pfam" id="PF07727">
    <property type="entry name" value="RVT_2"/>
    <property type="match status" value="1"/>
</dbReference>
<name>A0AAE2BK54_9LAMI</name>
<sequence length="238" mass="26338">MIIALFIKHSGSKFTALLVYIDDVLLTGTSLQALQAVKAYLHRLFTIKDLDFAKYFLGLELARSTHGTCVMQTKYLCDILVDCHMTEAKPTGMPLPLGIKFEADAGPLSPHPDRYRRLSPHQAHWDVALHLAACLDSRCSITGYCVFLGGALVSWKTKKQTSVSRSLVEGSIRVWGQLCVSYCGSTTFFVISSFPFMLQSLFGVTIRTMAAKLTQGLENSWRNHNADAHVSTLDPCCT</sequence>
<dbReference type="PANTHER" id="PTHR11439:SF470">
    <property type="entry name" value="CYSTEINE-RICH RLK (RECEPTOR-LIKE PROTEIN KINASE) 8"/>
    <property type="match status" value="1"/>
</dbReference>
<dbReference type="PANTHER" id="PTHR11439">
    <property type="entry name" value="GAG-POL-RELATED RETROTRANSPOSON"/>
    <property type="match status" value="1"/>
</dbReference>
<keyword evidence="3" id="KW-1185">Reference proteome</keyword>
<evidence type="ECO:0000259" key="1">
    <source>
        <dbReference type="Pfam" id="PF07727"/>
    </source>
</evidence>
<proteinExistence type="predicted"/>
<comment type="caution">
    <text evidence="2">The sequence shown here is derived from an EMBL/GenBank/DDBJ whole genome shotgun (WGS) entry which is preliminary data.</text>
</comment>
<dbReference type="Proteomes" id="UP001289374">
    <property type="component" value="Unassembled WGS sequence"/>
</dbReference>
<feature type="domain" description="Reverse transcriptase Ty1/copia-type" evidence="1">
    <location>
        <begin position="3"/>
        <end position="95"/>
    </location>
</feature>
<dbReference type="InterPro" id="IPR013103">
    <property type="entry name" value="RVT_2"/>
</dbReference>
<gene>
    <name evidence="2" type="ORF">Sango_2439200</name>
</gene>
<evidence type="ECO:0000313" key="2">
    <source>
        <dbReference type="EMBL" id="KAK4388326.1"/>
    </source>
</evidence>
<protein>
    <submittedName>
        <fullName evidence="2">Retrovirus-related Pol polyprotein from transposon RE2</fullName>
    </submittedName>
</protein>
<organism evidence="2 3">
    <name type="scientific">Sesamum angolense</name>
    <dbReference type="NCBI Taxonomy" id="2727404"/>
    <lineage>
        <taxon>Eukaryota</taxon>
        <taxon>Viridiplantae</taxon>
        <taxon>Streptophyta</taxon>
        <taxon>Embryophyta</taxon>
        <taxon>Tracheophyta</taxon>
        <taxon>Spermatophyta</taxon>
        <taxon>Magnoliopsida</taxon>
        <taxon>eudicotyledons</taxon>
        <taxon>Gunneridae</taxon>
        <taxon>Pentapetalae</taxon>
        <taxon>asterids</taxon>
        <taxon>lamiids</taxon>
        <taxon>Lamiales</taxon>
        <taxon>Pedaliaceae</taxon>
        <taxon>Sesamum</taxon>
    </lineage>
</organism>
<reference evidence="2" key="2">
    <citation type="journal article" date="2024" name="Plant">
        <title>Genomic evolution and insights into agronomic trait innovations of Sesamum species.</title>
        <authorList>
            <person name="Miao H."/>
            <person name="Wang L."/>
            <person name="Qu L."/>
            <person name="Liu H."/>
            <person name="Sun Y."/>
            <person name="Le M."/>
            <person name="Wang Q."/>
            <person name="Wei S."/>
            <person name="Zheng Y."/>
            <person name="Lin W."/>
            <person name="Duan Y."/>
            <person name="Cao H."/>
            <person name="Xiong S."/>
            <person name="Wang X."/>
            <person name="Wei L."/>
            <person name="Li C."/>
            <person name="Ma Q."/>
            <person name="Ju M."/>
            <person name="Zhao R."/>
            <person name="Li G."/>
            <person name="Mu C."/>
            <person name="Tian Q."/>
            <person name="Mei H."/>
            <person name="Zhang T."/>
            <person name="Gao T."/>
            <person name="Zhang H."/>
        </authorList>
    </citation>
    <scope>NUCLEOTIDE SEQUENCE</scope>
    <source>
        <strain evidence="2">K16</strain>
    </source>
</reference>
<accession>A0AAE2BK54</accession>
<evidence type="ECO:0000313" key="3">
    <source>
        <dbReference type="Proteomes" id="UP001289374"/>
    </source>
</evidence>
<reference evidence="2" key="1">
    <citation type="submission" date="2020-06" db="EMBL/GenBank/DDBJ databases">
        <authorList>
            <person name="Li T."/>
            <person name="Hu X."/>
            <person name="Zhang T."/>
            <person name="Song X."/>
            <person name="Zhang H."/>
            <person name="Dai N."/>
            <person name="Sheng W."/>
            <person name="Hou X."/>
            <person name="Wei L."/>
        </authorList>
    </citation>
    <scope>NUCLEOTIDE SEQUENCE</scope>
    <source>
        <strain evidence="2">K16</strain>
        <tissue evidence="2">Leaf</tissue>
    </source>
</reference>